<proteinExistence type="predicted"/>
<dbReference type="Proteomes" id="UP000003191">
    <property type="component" value="Unassembled WGS sequence"/>
</dbReference>
<evidence type="ECO:0000313" key="3">
    <source>
        <dbReference type="Proteomes" id="UP000003191"/>
    </source>
</evidence>
<organism evidence="2 3">
    <name type="scientific">Bifidobacterium breve DSM 20213 = JCM 1192</name>
    <dbReference type="NCBI Taxonomy" id="518634"/>
    <lineage>
        <taxon>Bacteria</taxon>
        <taxon>Bacillati</taxon>
        <taxon>Actinomycetota</taxon>
        <taxon>Actinomycetes</taxon>
        <taxon>Bifidobacteriales</taxon>
        <taxon>Bifidobacteriaceae</taxon>
        <taxon>Bifidobacterium</taxon>
    </lineage>
</organism>
<accession>D4BMA7</accession>
<dbReference type="HOGENOM" id="CLU_3040847_0_0_11"/>
<evidence type="ECO:0000313" key="2">
    <source>
        <dbReference type="EMBL" id="EFE89927.1"/>
    </source>
</evidence>
<gene>
    <name evidence="2" type="ORF">BIFBRE_03201</name>
</gene>
<dbReference type="AlphaFoldDB" id="D4BMA7"/>
<keyword evidence="1" id="KW-1133">Transmembrane helix</keyword>
<evidence type="ECO:0000256" key="1">
    <source>
        <dbReference type="SAM" id="Phobius"/>
    </source>
</evidence>
<comment type="caution">
    <text evidence="2">The sequence shown here is derived from an EMBL/GenBank/DDBJ whole genome shotgun (WGS) entry which is preliminary data.</text>
</comment>
<keyword evidence="1" id="KW-0472">Membrane</keyword>
<dbReference type="EMBL" id="ACCG02000005">
    <property type="protein sequence ID" value="EFE89927.1"/>
    <property type="molecule type" value="Genomic_DNA"/>
</dbReference>
<reference evidence="2 3" key="1">
    <citation type="submission" date="2010-02" db="EMBL/GenBank/DDBJ databases">
        <authorList>
            <person name="Weinstock G."/>
            <person name="Sodergren E."/>
            <person name="Clifton S."/>
            <person name="Fulton L."/>
            <person name="Fulton B."/>
            <person name="Courtney L."/>
            <person name="Fronick C."/>
            <person name="Harrison M."/>
            <person name="Strong C."/>
            <person name="Farmer C."/>
            <person name="Delahaunty K."/>
            <person name="Markovic C."/>
            <person name="Hall O."/>
            <person name="Minx P."/>
            <person name="Tomlinson C."/>
            <person name="Mitreva M."/>
            <person name="Nelson J."/>
            <person name="Hou S."/>
            <person name="Wollam A."/>
            <person name="Pepin K.H."/>
            <person name="Johnson M."/>
            <person name="Bhonagiri V."/>
            <person name="Zhang X."/>
            <person name="Suruliraj S."/>
            <person name="Warren W."/>
            <person name="Chinwalla A."/>
            <person name="Mardis E.R."/>
            <person name="Wilson R.K."/>
        </authorList>
    </citation>
    <scope>NUCLEOTIDE SEQUENCE [LARGE SCALE GENOMIC DNA]</scope>
    <source>
        <strain evidence="2 3">DSM 20213</strain>
    </source>
</reference>
<keyword evidence="3" id="KW-1185">Reference proteome</keyword>
<keyword evidence="1" id="KW-0812">Transmembrane</keyword>
<name>D4BMA7_BIFBR</name>
<sequence>MSISWISLPGIPITAIYSALLLSFSLAPSPGEDCWNRSAEENMLRAMIQHNTPS</sequence>
<feature type="transmembrane region" description="Helical" evidence="1">
    <location>
        <begin position="6"/>
        <end position="27"/>
    </location>
</feature>
<protein>
    <submittedName>
        <fullName evidence="2">Uncharacterized protein</fullName>
    </submittedName>
</protein>